<gene>
    <name evidence="2" type="ORF">UFOPK3772_01479</name>
</gene>
<dbReference type="PANTHER" id="PTHR43667">
    <property type="entry name" value="CYCLOPROPANE-FATTY-ACYL-PHOSPHOLIPID SYNTHASE"/>
    <property type="match status" value="1"/>
</dbReference>
<proteinExistence type="predicted"/>
<dbReference type="CDD" id="cd02440">
    <property type="entry name" value="AdoMet_MTases"/>
    <property type="match status" value="1"/>
</dbReference>
<protein>
    <submittedName>
        <fullName evidence="2">Unannotated protein</fullName>
    </submittedName>
</protein>
<organism evidence="2">
    <name type="scientific">freshwater metagenome</name>
    <dbReference type="NCBI Taxonomy" id="449393"/>
    <lineage>
        <taxon>unclassified sequences</taxon>
        <taxon>metagenomes</taxon>
        <taxon>ecological metagenomes</taxon>
    </lineage>
</organism>
<feature type="domain" description="Methyltransferase type 11" evidence="1">
    <location>
        <begin position="54"/>
        <end position="155"/>
    </location>
</feature>
<dbReference type="EMBL" id="CAFBNE010000042">
    <property type="protein sequence ID" value="CAB4950051.1"/>
    <property type="molecule type" value="Genomic_DNA"/>
</dbReference>
<name>A0A6J7K4Q1_9ZZZZ</name>
<dbReference type="GO" id="GO:0008757">
    <property type="term" value="F:S-adenosylmethionine-dependent methyltransferase activity"/>
    <property type="evidence" value="ECO:0007669"/>
    <property type="project" value="InterPro"/>
</dbReference>
<evidence type="ECO:0000313" key="2">
    <source>
        <dbReference type="EMBL" id="CAB4950051.1"/>
    </source>
</evidence>
<dbReference type="PANTHER" id="PTHR43667:SF2">
    <property type="entry name" value="FATTY ACID C-METHYL TRANSFERASE"/>
    <property type="match status" value="1"/>
</dbReference>
<sequence>MGNVIDHYDGSAPTYHLQYDPDHLWQQDEYPPNFFRLQMVTRILSEVGATSVYDLGAGEASPMVSIHRDLGIRVEGSDISPEMVRLGREHLERHGLRGEALSLVDSRDAEAVSAERARRGEFDAVQALGVIPHVTDDAAFVRAMSSFLKPRGTLLLQFRNSMFSMFTFNRMTKEFILDELMAPIPQEFKDAVAADLDRRLAADLPPVRRRDDGHGYDEILARFHNPFELAEVVRAQGFEDIRFHWYNYHPTYPMLSGQFDRADYWKAQAALEHEGTWRGMFLCSAGVIQATKTA</sequence>
<accession>A0A6J7K4Q1</accession>
<dbReference type="InterPro" id="IPR013216">
    <property type="entry name" value="Methyltransf_11"/>
</dbReference>
<dbReference type="SUPFAM" id="SSF53335">
    <property type="entry name" value="S-adenosyl-L-methionine-dependent methyltransferases"/>
    <property type="match status" value="1"/>
</dbReference>
<dbReference type="AlphaFoldDB" id="A0A6J7K4Q1"/>
<dbReference type="InterPro" id="IPR050723">
    <property type="entry name" value="CFA/CMAS"/>
</dbReference>
<dbReference type="Pfam" id="PF08241">
    <property type="entry name" value="Methyltransf_11"/>
    <property type="match status" value="1"/>
</dbReference>
<dbReference type="Gene3D" id="3.40.50.150">
    <property type="entry name" value="Vaccinia Virus protein VP39"/>
    <property type="match status" value="1"/>
</dbReference>
<dbReference type="InterPro" id="IPR029063">
    <property type="entry name" value="SAM-dependent_MTases_sf"/>
</dbReference>
<evidence type="ECO:0000259" key="1">
    <source>
        <dbReference type="Pfam" id="PF08241"/>
    </source>
</evidence>
<reference evidence="2" key="1">
    <citation type="submission" date="2020-05" db="EMBL/GenBank/DDBJ databases">
        <authorList>
            <person name="Chiriac C."/>
            <person name="Salcher M."/>
            <person name="Ghai R."/>
            <person name="Kavagutti S V."/>
        </authorList>
    </citation>
    <scope>NUCLEOTIDE SEQUENCE</scope>
</reference>